<dbReference type="RefSeq" id="WP_015693922.1">
    <property type="nucleotide sequence ID" value="NC_016940.1"/>
</dbReference>
<dbReference type="Proteomes" id="UP000007519">
    <property type="component" value="Chromosome"/>
</dbReference>
<evidence type="ECO:0000313" key="1">
    <source>
        <dbReference type="EMBL" id="AFC26332.1"/>
    </source>
</evidence>
<reference evidence="1 2" key="1">
    <citation type="journal article" date="2012" name="Stand. Genomic Sci.">
        <title>Complete genome sequencing and analysis of Saprospira grandis str. Lewin, a predatory marine bacterium.</title>
        <authorList>
            <person name="Saw J.H."/>
            <person name="Yuryev A."/>
            <person name="Kanbe M."/>
            <person name="Hou S."/>
            <person name="Young A.G."/>
            <person name="Aizawa S."/>
            <person name="Alam M."/>
        </authorList>
    </citation>
    <scope>NUCLEOTIDE SEQUENCE [LARGE SCALE GENOMIC DNA]</scope>
    <source>
        <strain evidence="1 2">Lewin</strain>
    </source>
</reference>
<dbReference type="EMBL" id="CP002831">
    <property type="protein sequence ID" value="AFC26332.1"/>
    <property type="molecule type" value="Genomic_DNA"/>
</dbReference>
<organism evidence="1 2">
    <name type="scientific">Saprospira grandis (strain Lewin)</name>
    <dbReference type="NCBI Taxonomy" id="984262"/>
    <lineage>
        <taxon>Bacteria</taxon>
        <taxon>Pseudomonadati</taxon>
        <taxon>Bacteroidota</taxon>
        <taxon>Saprospiria</taxon>
        <taxon>Saprospirales</taxon>
        <taxon>Saprospiraceae</taxon>
        <taxon>Saprospira</taxon>
    </lineage>
</organism>
<proteinExistence type="predicted"/>
<accession>H6L5T2</accession>
<gene>
    <name evidence="1" type="ordered locus">SGRA_3608</name>
</gene>
<dbReference type="STRING" id="984262.SGRA_3608"/>
<dbReference type="KEGG" id="sgn:SGRA_3608"/>
<dbReference type="HOGENOM" id="CLU_1123885_0_0_10"/>
<evidence type="ECO:0000313" key="2">
    <source>
        <dbReference type="Proteomes" id="UP000007519"/>
    </source>
</evidence>
<dbReference type="AlphaFoldDB" id="H6L5T2"/>
<keyword evidence="2" id="KW-1185">Reference proteome</keyword>
<sequence length="247" mass="28414">MIRIKGWFIRLIALLLLGACSSKNDRPKEDYLAFYLEQKESYYSFAPSQINLRKVDYYTPRDSVSALLCSTIPSLSKECIENINEVDFGEGKKVYEVLFCADLASSLGGAACVIPLASGETLVLVSSDKVYYYGDSIILSRNVFRNKSYLYGVHLLDDQTNVFHLNSFSYIYEDCFEWSNEPQTVNFEDGVLRLSSRCELTFSCDSNHAEFYPTKMFKNLLEYKVDMENQYKVELKYGHWSSSSLRK</sequence>
<name>H6L5T2_SAPGL</name>
<protein>
    <submittedName>
        <fullName evidence="1">Uncharacterized protein</fullName>
    </submittedName>
</protein>